<feature type="transmembrane region" description="Helical" evidence="1">
    <location>
        <begin position="88"/>
        <end position="108"/>
    </location>
</feature>
<dbReference type="STRING" id="1423813.FC26_GL000582"/>
<feature type="transmembrane region" description="Helical" evidence="1">
    <location>
        <begin position="471"/>
        <end position="490"/>
    </location>
</feature>
<feature type="transmembrane region" description="Helical" evidence="1">
    <location>
        <begin position="447"/>
        <end position="464"/>
    </location>
</feature>
<reference evidence="2 3" key="1">
    <citation type="journal article" date="2015" name="Genome Announc.">
        <title>Expanding the biotechnology potential of lactobacilli through comparative genomics of 213 strains and associated genera.</title>
        <authorList>
            <person name="Sun Z."/>
            <person name="Harris H.M."/>
            <person name="McCann A."/>
            <person name="Guo C."/>
            <person name="Argimon S."/>
            <person name="Zhang W."/>
            <person name="Yang X."/>
            <person name="Jeffery I.B."/>
            <person name="Cooney J.C."/>
            <person name="Kagawa T.F."/>
            <person name="Liu W."/>
            <person name="Song Y."/>
            <person name="Salvetti E."/>
            <person name="Wrobel A."/>
            <person name="Rasinkangas P."/>
            <person name="Parkhill J."/>
            <person name="Rea M.C."/>
            <person name="O'Sullivan O."/>
            <person name="Ritari J."/>
            <person name="Douillard F.P."/>
            <person name="Paul Ross R."/>
            <person name="Yang R."/>
            <person name="Briner A.E."/>
            <person name="Felis G.E."/>
            <person name="de Vos W.M."/>
            <person name="Barrangou R."/>
            <person name="Klaenhammer T.R."/>
            <person name="Caufield P.W."/>
            <person name="Cui Y."/>
            <person name="Zhang H."/>
            <person name="O'Toole P.W."/>
        </authorList>
    </citation>
    <scope>NUCLEOTIDE SEQUENCE [LARGE SCALE GENOMIC DNA]</scope>
    <source>
        <strain evidence="2 3">DSM 20634</strain>
    </source>
</reference>
<sequence length="535" mass="61026">MNKKLFRISNRGILYLFNFLFGITFICAVTFPNLIVGDNLTTGAGTTIVTTMFLIFVVTIVVAIIVYPKIRHIAWRIFVQHQLLTASLLMGVVMAWQLLFIICVHPAIGFDVGAIHLGLIEPQNSQLQAYFSINPNNLPLLLILHGVAQLLHSTSWLAMDLVTMIVVDLSALLNIISIRIIDRQKTALGIYIHAIWLSIFPMIIVPYTDTWVLPLVSCYMFCYFSLRFGHLRFRSAYFVAFLLGLSIAGAYFMKPSAIIPVIAIILIEILYWIQNHTIKLFTFRQLTIQRINHGIDRILTFRMMIPMIVLLTLGGAYFGGNYYLNNQNYVVVNRQRAIPAIHFMSMGVSGEGGYNAHDALIMAELPTKEARVAYSRNMLVSRMKKMGVLGYGKFLLKKQRNNTADGTFAWVKEGHFINDGVTHPAHRGFAGSLRQFVYLYGTHIGDFRFLAQFWWVIWLGMIFFSWRNRQMVVQLFRLAIIGGMLFLLMFEGGRSRYLIQFLPIFLLMATLVAEESYRLLGGLFKVGFARRQNKA</sequence>
<name>A0A0R2ACI6_9LACO</name>
<evidence type="ECO:0000313" key="3">
    <source>
        <dbReference type="Proteomes" id="UP000051733"/>
    </source>
</evidence>
<keyword evidence="1" id="KW-0472">Membrane</keyword>
<feature type="transmembrane region" description="Helical" evidence="1">
    <location>
        <begin position="211"/>
        <end position="228"/>
    </location>
</feature>
<feature type="transmembrane region" description="Helical" evidence="1">
    <location>
        <begin position="12"/>
        <end position="35"/>
    </location>
</feature>
<keyword evidence="1" id="KW-0812">Transmembrane</keyword>
<keyword evidence="3" id="KW-1185">Reference proteome</keyword>
<proteinExistence type="predicted"/>
<dbReference type="Proteomes" id="UP000051733">
    <property type="component" value="Unassembled WGS sequence"/>
</dbReference>
<organism evidence="2 3">
    <name type="scientific">Paucilactobacillus vaccinostercus DSM 20634</name>
    <dbReference type="NCBI Taxonomy" id="1423813"/>
    <lineage>
        <taxon>Bacteria</taxon>
        <taxon>Bacillati</taxon>
        <taxon>Bacillota</taxon>
        <taxon>Bacilli</taxon>
        <taxon>Lactobacillales</taxon>
        <taxon>Lactobacillaceae</taxon>
        <taxon>Paucilactobacillus</taxon>
    </lineage>
</organism>
<feature type="transmembrane region" description="Helical" evidence="1">
    <location>
        <begin position="47"/>
        <end position="67"/>
    </location>
</feature>
<keyword evidence="1" id="KW-1133">Transmembrane helix</keyword>
<feature type="transmembrane region" description="Helical" evidence="1">
    <location>
        <begin position="299"/>
        <end position="319"/>
    </location>
</feature>
<evidence type="ECO:0000313" key="2">
    <source>
        <dbReference type="EMBL" id="KRM60492.1"/>
    </source>
</evidence>
<dbReference type="RefSeq" id="WP_057780637.1">
    <property type="nucleotide sequence ID" value="NZ_AYYY01000063.1"/>
</dbReference>
<comment type="caution">
    <text evidence="2">The sequence shown here is derived from an EMBL/GenBank/DDBJ whole genome shotgun (WGS) entry which is preliminary data.</text>
</comment>
<dbReference type="InterPro" id="IPR021200">
    <property type="entry name" value="CHIM_prot"/>
</dbReference>
<dbReference type="PATRIC" id="fig|1423813.3.peg.593"/>
<feature type="transmembrane region" description="Helical" evidence="1">
    <location>
        <begin position="188"/>
        <end position="205"/>
    </location>
</feature>
<dbReference type="OrthoDB" id="5695313at2"/>
<dbReference type="EMBL" id="AYYY01000063">
    <property type="protein sequence ID" value="KRM60492.1"/>
    <property type="molecule type" value="Genomic_DNA"/>
</dbReference>
<dbReference type="NCBIfam" id="TIGR03766">
    <property type="entry name" value="TIGR03766 family XrtG-associated glycosyltransferase"/>
    <property type="match status" value="1"/>
</dbReference>
<protein>
    <submittedName>
        <fullName evidence="2">Integral membrane protein</fullName>
    </submittedName>
</protein>
<feature type="transmembrane region" description="Helical" evidence="1">
    <location>
        <begin position="496"/>
        <end position="513"/>
    </location>
</feature>
<evidence type="ECO:0000256" key="1">
    <source>
        <dbReference type="SAM" id="Phobius"/>
    </source>
</evidence>
<feature type="transmembrane region" description="Helical" evidence="1">
    <location>
        <begin position="156"/>
        <end position="176"/>
    </location>
</feature>
<feature type="transmembrane region" description="Helical" evidence="1">
    <location>
        <begin position="235"/>
        <end position="252"/>
    </location>
</feature>
<accession>A0A0R2ACI6</accession>
<dbReference type="AlphaFoldDB" id="A0A0R2ACI6"/>
<gene>
    <name evidence="2" type="ORF">FC26_GL000582</name>
</gene>
<feature type="transmembrane region" description="Helical" evidence="1">
    <location>
        <begin position="258"/>
        <end position="278"/>
    </location>
</feature>